<name>A0ABD4AW42_9BURK</name>
<sequence length="61" mass="6672">MVLNGRVKSAITLFIAVGDEDGSADYYTGKKRSARPIRLKSASMEVATLLAHQAHRFAFGF</sequence>
<evidence type="ECO:0000313" key="2">
    <source>
        <dbReference type="Proteomes" id="UP000034400"/>
    </source>
</evidence>
<dbReference type="AlphaFoldDB" id="A0ABD4AW42"/>
<reference evidence="1 2" key="1">
    <citation type="submission" date="2015-03" db="EMBL/GenBank/DDBJ databases">
        <title>Draft genome sequences of the Burkholderia contaminans strains LMG 23361 and FFH2055 and Burkholderia cenocepacia K56-2.</title>
        <authorList>
            <person name="Bloodworth R.A."/>
            <person name="Selin C."/>
            <person name="Lopez De Volder M.A."/>
            <person name="Degrossi J."/>
            <person name="Drevinek P."/>
            <person name="Galanternik L."/>
            <person name="Cardona S.T."/>
        </authorList>
    </citation>
    <scope>NUCLEOTIDE SEQUENCE [LARGE SCALE GENOMIC DNA]</scope>
    <source>
        <strain evidence="1 2">LMG 23361</strain>
    </source>
</reference>
<dbReference type="EMBL" id="LASD01000003">
    <property type="protein sequence ID" value="KKL41839.1"/>
    <property type="molecule type" value="Genomic_DNA"/>
</dbReference>
<comment type="caution">
    <text evidence="1">The sequence shown here is derived from an EMBL/GenBank/DDBJ whole genome shotgun (WGS) entry which is preliminary data.</text>
</comment>
<gene>
    <name evidence="1" type="ORF">WR31_07390</name>
</gene>
<dbReference type="Proteomes" id="UP000034400">
    <property type="component" value="Unassembled WGS sequence"/>
</dbReference>
<protein>
    <submittedName>
        <fullName evidence="1">Uncharacterized protein</fullName>
    </submittedName>
</protein>
<evidence type="ECO:0000313" key="1">
    <source>
        <dbReference type="EMBL" id="KKL41839.1"/>
    </source>
</evidence>
<organism evidence="1 2">
    <name type="scientific">Burkholderia contaminans LMG 23361</name>
    <dbReference type="NCBI Taxonomy" id="1334628"/>
    <lineage>
        <taxon>Bacteria</taxon>
        <taxon>Pseudomonadati</taxon>
        <taxon>Pseudomonadota</taxon>
        <taxon>Betaproteobacteria</taxon>
        <taxon>Burkholderiales</taxon>
        <taxon>Burkholderiaceae</taxon>
        <taxon>Burkholderia</taxon>
        <taxon>Burkholderia cepacia complex</taxon>
    </lineage>
</organism>
<accession>A0ABD4AW42</accession>
<proteinExistence type="predicted"/>